<dbReference type="PANTHER" id="PTHR36925:SF1">
    <property type="entry name" value="COBALT-PRECORRIN-6A REDUCTASE"/>
    <property type="match status" value="1"/>
</dbReference>
<dbReference type="EMBL" id="MZGS01000023">
    <property type="protein sequence ID" value="PWB86916.1"/>
    <property type="molecule type" value="Genomic_DNA"/>
</dbReference>
<evidence type="ECO:0000256" key="1">
    <source>
        <dbReference type="ARBA" id="ARBA00004953"/>
    </source>
</evidence>
<evidence type="ECO:0000313" key="4">
    <source>
        <dbReference type="EMBL" id="PWB86916.1"/>
    </source>
</evidence>
<dbReference type="EC" id="1.3.1.54" evidence="4"/>
<dbReference type="GO" id="GO:0016994">
    <property type="term" value="F:precorrin-6A reductase activity"/>
    <property type="evidence" value="ECO:0007669"/>
    <property type="project" value="UniProtKB-EC"/>
</dbReference>
<dbReference type="RefSeq" id="WP_116592272.1">
    <property type="nucleotide sequence ID" value="NZ_MZGS01000023.1"/>
</dbReference>
<name>A0A315XMF5_9EURY</name>
<evidence type="ECO:0000313" key="5">
    <source>
        <dbReference type="Proteomes" id="UP000251717"/>
    </source>
</evidence>
<keyword evidence="5" id="KW-1185">Reference proteome</keyword>
<evidence type="ECO:0000256" key="2">
    <source>
        <dbReference type="ARBA" id="ARBA00022573"/>
    </source>
</evidence>
<dbReference type="GO" id="GO:0009236">
    <property type="term" value="P:cobalamin biosynthetic process"/>
    <property type="evidence" value="ECO:0007669"/>
    <property type="project" value="UniProtKB-UniPathway"/>
</dbReference>
<comment type="pathway">
    <text evidence="1">Cofactor biosynthesis; adenosylcobalamin biosynthesis.</text>
</comment>
<comment type="caution">
    <text evidence="4">The sequence shown here is derived from an EMBL/GenBank/DDBJ whole genome shotgun (WGS) entry which is preliminary data.</text>
</comment>
<dbReference type="PANTHER" id="PTHR36925">
    <property type="entry name" value="COBALT-PRECORRIN-6A REDUCTASE"/>
    <property type="match status" value="1"/>
</dbReference>
<sequence length="261" mass="29370">MKVFLLGGTKDSINIIQHIKENYDYYILTTTTTEYGGKLAKEGGSDDTITRPLLKDEIREILINEDFDLLIDATHPFAEHITQTSASLARELGMPYIRFERPTTNLEGIDTSNIHYVKSFDNAGKLIADEFNEGNILHFAGANTMADILNHVSVDRFYPRILKVESSIRKCESLNVDPDHIIPMTGAATVEENLELIEKYDASVMITKESGEVGGVIEKIHAANERNVAIVMIQRPKIDELNKNDIVSNLDELDIKLKNFF</sequence>
<dbReference type="Proteomes" id="UP000251717">
    <property type="component" value="Unassembled WGS sequence"/>
</dbReference>
<dbReference type="AlphaFoldDB" id="A0A315XMF5"/>
<accession>A0A315XMF5</accession>
<dbReference type="PROSITE" id="PS51014">
    <property type="entry name" value="COBK_CBIJ"/>
    <property type="match status" value="1"/>
</dbReference>
<dbReference type="Pfam" id="PF02571">
    <property type="entry name" value="CbiJ"/>
    <property type="match status" value="1"/>
</dbReference>
<reference evidence="4 5" key="1">
    <citation type="submission" date="2017-03" db="EMBL/GenBank/DDBJ databases">
        <title>Genome sequence of Methanobrevibacter thaueri.</title>
        <authorList>
            <person name="Poehlein A."/>
            <person name="Seedorf H."/>
            <person name="Daniel R."/>
        </authorList>
    </citation>
    <scope>NUCLEOTIDE SEQUENCE [LARGE SCALE GENOMIC DNA]</scope>
    <source>
        <strain evidence="4 5">DSM 11995</strain>
    </source>
</reference>
<keyword evidence="3 4" id="KW-0560">Oxidoreductase</keyword>
<protein>
    <submittedName>
        <fullName evidence="4">Precorrin-6A reductase</fullName>
        <ecNumber evidence="4">1.3.1.54</ecNumber>
    </submittedName>
</protein>
<dbReference type="NCBIfam" id="TIGR00715">
    <property type="entry name" value="precor6x_red"/>
    <property type="match status" value="1"/>
</dbReference>
<proteinExistence type="predicted"/>
<dbReference type="OrthoDB" id="6027at2157"/>
<dbReference type="UniPathway" id="UPA00148"/>
<keyword evidence="2" id="KW-0169">Cobalamin biosynthesis</keyword>
<dbReference type="InterPro" id="IPR003723">
    <property type="entry name" value="Precorrin-6x_reduct"/>
</dbReference>
<evidence type="ECO:0000256" key="3">
    <source>
        <dbReference type="ARBA" id="ARBA00023002"/>
    </source>
</evidence>
<gene>
    <name evidence="4" type="primary">cobK</name>
    <name evidence="4" type="ORF">MBBTH_13300</name>
</gene>
<organism evidence="4 5">
    <name type="scientific">Methanobrevibacter thaueri</name>
    <dbReference type="NCBI Taxonomy" id="190975"/>
    <lineage>
        <taxon>Archaea</taxon>
        <taxon>Methanobacteriati</taxon>
        <taxon>Methanobacteriota</taxon>
        <taxon>Methanomada group</taxon>
        <taxon>Methanobacteria</taxon>
        <taxon>Methanobacteriales</taxon>
        <taxon>Methanobacteriaceae</taxon>
        <taxon>Methanobrevibacter</taxon>
    </lineage>
</organism>